<sequence>MEIVRLTEKHLPDFQGLYIEFFKELRGKQGWSPHAEAEYRAEATYYFKRDDIIFLALENGEAAGFIRVSSRDGSFWVEELFVRPEFRGRGIGRALVERAEEEVLKWDSALYLFVLPQDKDAIAFWKRLGYDTINTVELVKDLEPTPRDSGFHTVELLGERFKIFRWKGEKFSEDEKRFMELLEEFYRRGGTKEEFLWTVNTALEKWLTGVEECKKALERVGIETEVTPAELWDYLNARTYENDVYEPGEILSNDYLVIHEVREIECLKARGLEITPNVIIENPKETYECHLIALEAELQRAGKEGNAKWIKKRCRDVEEYLRDENLPENLKGRVVAILERFCTVS</sequence>
<dbReference type="SUPFAM" id="SSF55729">
    <property type="entry name" value="Acyl-CoA N-acyltransferases (Nat)"/>
    <property type="match status" value="1"/>
</dbReference>
<evidence type="ECO:0000313" key="5">
    <source>
        <dbReference type="Proteomes" id="UP000001488"/>
    </source>
</evidence>
<dbReference type="HOGENOM" id="CLU_803206_0_0_2"/>
<evidence type="ECO:0000313" key="4">
    <source>
        <dbReference type="EMBL" id="ACS34080.1"/>
    </source>
</evidence>
<organism evidence="4 5">
    <name type="scientific">Thermococcus gammatolerans (strain DSM 15229 / JCM 11827 / EJ3)</name>
    <dbReference type="NCBI Taxonomy" id="593117"/>
    <lineage>
        <taxon>Archaea</taxon>
        <taxon>Methanobacteriati</taxon>
        <taxon>Methanobacteriota</taxon>
        <taxon>Thermococci</taxon>
        <taxon>Thermococcales</taxon>
        <taxon>Thermococcaceae</taxon>
        <taxon>Thermococcus</taxon>
    </lineage>
</organism>
<dbReference type="PATRIC" id="fig|593117.10.peg.1582"/>
<dbReference type="AlphaFoldDB" id="C5A768"/>
<dbReference type="PANTHER" id="PTHR43877:SF1">
    <property type="entry name" value="ACETYLTRANSFERASE"/>
    <property type="match status" value="1"/>
</dbReference>
<dbReference type="KEGG" id="tga:TGAM_1578"/>
<dbReference type="Gene3D" id="3.40.630.30">
    <property type="match status" value="1"/>
</dbReference>
<dbReference type="InterPro" id="IPR016181">
    <property type="entry name" value="Acyl_CoA_acyltransferase"/>
</dbReference>
<dbReference type="Proteomes" id="UP000001488">
    <property type="component" value="Chromosome"/>
</dbReference>
<evidence type="ECO:0000256" key="1">
    <source>
        <dbReference type="ARBA" id="ARBA00022679"/>
    </source>
</evidence>
<dbReference type="PROSITE" id="PS51186">
    <property type="entry name" value="GNAT"/>
    <property type="match status" value="1"/>
</dbReference>
<accession>C5A768</accession>
<name>C5A768_THEGJ</name>
<reference evidence="4 5" key="1">
    <citation type="journal article" date="2007" name="Genome Biol.">
        <title>Genome analysis and genome-wide proteomics of Thermococcus gammatolerans, the most radioresistant organism known amongst the Archaea.</title>
        <authorList>
            <person name="Zivanovic Y."/>
            <person name="Armengaud J."/>
            <person name="Lagorce A."/>
            <person name="Leplat C."/>
            <person name="Guerin P."/>
            <person name="Dutertre M."/>
            <person name="Anthouard V."/>
            <person name="Forterre P."/>
            <person name="Wincker P."/>
            <person name="Confalonieri F."/>
        </authorList>
    </citation>
    <scope>NUCLEOTIDE SEQUENCE [LARGE SCALE GENOMIC DNA]</scope>
    <source>
        <strain evidence="5">DSM 15229 / JCM 11827 / EJ3</strain>
    </source>
</reference>
<keyword evidence="5" id="KW-1185">Reference proteome</keyword>
<dbReference type="Pfam" id="PF00583">
    <property type="entry name" value="Acetyltransf_1"/>
    <property type="match status" value="1"/>
</dbReference>
<dbReference type="eggNOG" id="arCOG00826">
    <property type="taxonomic scope" value="Archaea"/>
</dbReference>
<proteinExistence type="predicted"/>
<dbReference type="STRING" id="593117.TGAM_1578"/>
<dbReference type="PANTHER" id="PTHR43877">
    <property type="entry name" value="AMINOALKYLPHOSPHONATE N-ACETYLTRANSFERASE-RELATED-RELATED"/>
    <property type="match status" value="1"/>
</dbReference>
<protein>
    <submittedName>
        <fullName evidence="4">Acetyltransferase, GNAT family</fullName>
    </submittedName>
</protein>
<dbReference type="EMBL" id="CP001398">
    <property type="protein sequence ID" value="ACS34080.1"/>
    <property type="molecule type" value="Genomic_DNA"/>
</dbReference>
<dbReference type="GO" id="GO:0016747">
    <property type="term" value="F:acyltransferase activity, transferring groups other than amino-acyl groups"/>
    <property type="evidence" value="ECO:0007669"/>
    <property type="project" value="InterPro"/>
</dbReference>
<evidence type="ECO:0000259" key="3">
    <source>
        <dbReference type="PROSITE" id="PS51186"/>
    </source>
</evidence>
<dbReference type="GeneID" id="70686650"/>
<gene>
    <name evidence="4" type="ordered locus">TGAM_1578</name>
</gene>
<feature type="domain" description="N-acetyltransferase" evidence="3">
    <location>
        <begin position="1"/>
        <end position="147"/>
    </location>
</feature>
<dbReference type="InterPro" id="IPR000182">
    <property type="entry name" value="GNAT_dom"/>
</dbReference>
<keyword evidence="1 4" id="KW-0808">Transferase</keyword>
<dbReference type="RefSeq" id="WP_015859191.1">
    <property type="nucleotide sequence ID" value="NC_012804.1"/>
</dbReference>
<dbReference type="PaxDb" id="593117-TGAM_1578"/>
<evidence type="ECO:0000256" key="2">
    <source>
        <dbReference type="ARBA" id="ARBA00023315"/>
    </source>
</evidence>
<dbReference type="CDD" id="cd04301">
    <property type="entry name" value="NAT_SF"/>
    <property type="match status" value="1"/>
</dbReference>
<dbReference type="InterPro" id="IPR050832">
    <property type="entry name" value="Bact_Acetyltransf"/>
</dbReference>
<keyword evidence="2" id="KW-0012">Acyltransferase</keyword>